<dbReference type="Proteomes" id="UP000465360">
    <property type="component" value="Unassembled WGS sequence"/>
</dbReference>
<reference evidence="1 2" key="1">
    <citation type="journal article" date="2019" name="Emerg. Microbes Infect.">
        <title>Comprehensive subspecies identification of 175 nontuberculous mycobacteria species based on 7547 genomic profiles.</title>
        <authorList>
            <person name="Matsumoto Y."/>
            <person name="Kinjo T."/>
            <person name="Motooka D."/>
            <person name="Nabeya D."/>
            <person name="Jung N."/>
            <person name="Uechi K."/>
            <person name="Horii T."/>
            <person name="Iida T."/>
            <person name="Fujita J."/>
            <person name="Nakamura S."/>
        </authorList>
    </citation>
    <scope>NUCLEOTIDE SEQUENCE [LARGE SCALE GENOMIC DNA]</scope>
    <source>
        <strain evidence="1 2">JCM 30725</strain>
    </source>
</reference>
<evidence type="ECO:0000313" key="1">
    <source>
        <dbReference type="EMBL" id="GFG93360.1"/>
    </source>
</evidence>
<dbReference type="RefSeq" id="WP_163719147.1">
    <property type="nucleotide sequence ID" value="NZ_BLKZ01000002.1"/>
</dbReference>
<dbReference type="EMBL" id="BLKZ01000002">
    <property type="protein sequence ID" value="GFG93360.1"/>
    <property type="molecule type" value="Genomic_DNA"/>
</dbReference>
<keyword evidence="2" id="KW-1185">Reference proteome</keyword>
<comment type="caution">
    <text evidence="1">The sequence shown here is derived from an EMBL/GenBank/DDBJ whole genome shotgun (WGS) entry which is preliminary data.</text>
</comment>
<dbReference type="AlphaFoldDB" id="A0A7I9YXB7"/>
<protein>
    <submittedName>
        <fullName evidence="1">Uncharacterized protein</fullName>
    </submittedName>
</protein>
<organism evidence="1 2">
    <name type="scientific">Mycobacterium bourgelatii</name>
    <dbReference type="NCBI Taxonomy" id="1273442"/>
    <lineage>
        <taxon>Bacteria</taxon>
        <taxon>Bacillati</taxon>
        <taxon>Actinomycetota</taxon>
        <taxon>Actinomycetes</taxon>
        <taxon>Mycobacteriales</taxon>
        <taxon>Mycobacteriaceae</taxon>
        <taxon>Mycobacterium</taxon>
    </lineage>
</organism>
<name>A0A7I9YXB7_MYCBU</name>
<evidence type="ECO:0000313" key="2">
    <source>
        <dbReference type="Proteomes" id="UP000465360"/>
    </source>
</evidence>
<accession>A0A7I9YXB7</accession>
<proteinExistence type="predicted"/>
<sequence>MSGTFARIKQEAASTSPVEQVPNLGEQAYCTPGPDAAVTVLKRWYYLTAVTDTCAQAQRLASALLTKLG</sequence>
<gene>
    <name evidence="1" type="ORF">MBOU_54020</name>
</gene>